<dbReference type="PANTHER" id="PTHR38926">
    <property type="entry name" value="F-BOX DOMAIN CONTAINING PROTEIN, EXPRESSED"/>
    <property type="match status" value="1"/>
</dbReference>
<protein>
    <recommendedName>
        <fullName evidence="4">F-box domain-containing protein</fullName>
    </recommendedName>
</protein>
<dbReference type="Gene3D" id="3.80.10.10">
    <property type="entry name" value="Ribonuclease Inhibitor"/>
    <property type="match status" value="2"/>
</dbReference>
<gene>
    <name evidence="2" type="ORF">BDK51DRAFT_44006</name>
</gene>
<organism evidence="2 3">
    <name type="scientific">Blyttiomyces helicus</name>
    <dbReference type="NCBI Taxonomy" id="388810"/>
    <lineage>
        <taxon>Eukaryota</taxon>
        <taxon>Fungi</taxon>
        <taxon>Fungi incertae sedis</taxon>
        <taxon>Chytridiomycota</taxon>
        <taxon>Chytridiomycota incertae sedis</taxon>
        <taxon>Chytridiomycetes</taxon>
        <taxon>Chytridiomycetes incertae sedis</taxon>
        <taxon>Blyttiomyces</taxon>
    </lineage>
</organism>
<keyword evidence="3" id="KW-1185">Reference proteome</keyword>
<evidence type="ECO:0008006" key="4">
    <source>
        <dbReference type="Google" id="ProtNLM"/>
    </source>
</evidence>
<dbReference type="AlphaFoldDB" id="A0A4P9W6H1"/>
<dbReference type="EMBL" id="KZ997778">
    <property type="protein sequence ID" value="RKO86963.1"/>
    <property type="molecule type" value="Genomic_DNA"/>
</dbReference>
<dbReference type="PANTHER" id="PTHR38926:SF5">
    <property type="entry name" value="F-BOX AND LEUCINE-RICH REPEAT PROTEIN 6"/>
    <property type="match status" value="1"/>
</dbReference>
<evidence type="ECO:0000313" key="2">
    <source>
        <dbReference type="EMBL" id="RKO86963.1"/>
    </source>
</evidence>
<reference evidence="3" key="1">
    <citation type="journal article" date="2018" name="Nat. Microbiol.">
        <title>Leveraging single-cell genomics to expand the fungal tree of life.</title>
        <authorList>
            <person name="Ahrendt S.R."/>
            <person name="Quandt C.A."/>
            <person name="Ciobanu D."/>
            <person name="Clum A."/>
            <person name="Salamov A."/>
            <person name="Andreopoulos B."/>
            <person name="Cheng J.F."/>
            <person name="Woyke T."/>
            <person name="Pelin A."/>
            <person name="Henrissat B."/>
            <person name="Reynolds N.K."/>
            <person name="Benny G.L."/>
            <person name="Smith M.E."/>
            <person name="James T.Y."/>
            <person name="Grigoriev I.V."/>
        </authorList>
    </citation>
    <scope>NUCLEOTIDE SEQUENCE [LARGE SCALE GENOMIC DNA]</scope>
</reference>
<name>A0A4P9W6H1_9FUNG</name>
<feature type="region of interest" description="Disordered" evidence="1">
    <location>
        <begin position="568"/>
        <end position="602"/>
    </location>
</feature>
<sequence>MKERLTPPALLDSSLLSTLLRLLPRILSSIVPNPVDLFLLLDSRAAFLLGNCASSPDGEIGVGAAPPLTATFLPPRIHIPPACFCVAFSGNLRSLFLQACRTPPSGSQGERNIPLTASETPAKFSPPNSCCRSSKSYPIVRARATAPIAAPSLWSAATGSPGSDLDQSQDPVIRRAAQVDDLQPLRRKSFGARRDGALPRFRYGRLARCSGGLRAIYPAVPSLRVLVATEACSGLDIALPGPCVATVAAFLSSCPNLKTLDIPPPISRRIIDGKGADREKDVVGGEVKDQGVKVADDEGAILASIYGLDLPVVLQAVGRLETFGSASCSSGQSGSLSLHLNSDEWGNRGRAVPPLEVEALLYLEEVQVDGGYYDIGASLIKICPPMRRLGLNSLGTRKQTALSEELSNPDGFLPALLEACPSIDELDIASTHGIPDRVLALLEAHHPLTELGFFTGSDDNLTSKGLQRFRRARGSNLQLLDLGDADCVDAYLLARLRPRLEYLCMEDYWRSHSAIVPSDNSLGAISFLADGHLPLFEERSKASRCELASLAAEWLRCNVSPPPPESLSCLTPPSSYPSDSPPDPGSWTLDPEAGNNLKTPTSGEGGFSMFSVEGRDSRACAACLSDVRVAALPGAREVLTLCCGIFRAEREGGSPPASTRDVDAAILACRRWRSLSPPRETDFLRVQPRSWGTIPKDVLRYLLQWLRALGGVGGNRGVDGDVGRAALYSSTLVCRAWNLIGTEELWRSVVVPGEPDSMGCFFASVKRSYKSCSVGHAPMGSHVRALHFEVKEEFPETSFEFLASPAVHFFPNLRSLAIVCYTDSAPLTLPMLANFFEYCTNLLALRFAGDIPYCEEAKEEDFWRTTYTGKAITEGVHRLRSLAFYTFYKTSHIVAAIHRATGPNLIYWSGHGRSATEVAANSPDLKSLHRPEHIAIIASRCHHLVTVELSTGIRNPTTDDAVQALLDHCPAIAELGLFNTAVTVVTIKALKSHRSLTFLSLGGYKHRGLFDSPDSENALCELPSARGGSLTRLRLGEPR</sequence>
<dbReference type="OrthoDB" id="10257471at2759"/>
<dbReference type="InterPro" id="IPR032675">
    <property type="entry name" value="LRR_dom_sf"/>
</dbReference>
<proteinExistence type="predicted"/>
<dbReference type="SUPFAM" id="SSF52047">
    <property type="entry name" value="RNI-like"/>
    <property type="match status" value="2"/>
</dbReference>
<evidence type="ECO:0000313" key="3">
    <source>
        <dbReference type="Proteomes" id="UP000269721"/>
    </source>
</evidence>
<evidence type="ECO:0000256" key="1">
    <source>
        <dbReference type="SAM" id="MobiDB-lite"/>
    </source>
</evidence>
<dbReference type="Proteomes" id="UP000269721">
    <property type="component" value="Unassembled WGS sequence"/>
</dbReference>
<accession>A0A4P9W6H1</accession>